<dbReference type="Pfam" id="PF21026">
    <property type="entry name" value="SLFN_GTPase-like"/>
    <property type="match status" value="1"/>
</dbReference>
<feature type="domain" description="Schlafen GTPase-like" evidence="11">
    <location>
        <begin position="489"/>
        <end position="612"/>
    </location>
</feature>
<protein>
    <submittedName>
        <fullName evidence="12">Uncharacterized protein</fullName>
    </submittedName>
</protein>
<dbReference type="Gene3D" id="2.20.25.100">
    <property type="entry name" value="Zn-binding ribosomal proteins"/>
    <property type="match status" value="1"/>
</dbReference>
<feature type="compositionally biased region" description="Basic and acidic residues" evidence="7">
    <location>
        <begin position="1"/>
        <end position="16"/>
    </location>
</feature>
<keyword evidence="3" id="KW-0863">Zinc-finger</keyword>
<gene>
    <name evidence="12 14" type="primary">AC118772.1</name>
</gene>
<dbReference type="InterPro" id="IPR048729">
    <property type="entry name" value="SLFN_GTPase-like"/>
</dbReference>
<reference evidence="12" key="3">
    <citation type="submission" date="2025-09" db="UniProtKB">
        <authorList>
            <consortium name="Ensembl"/>
        </authorList>
    </citation>
    <scope>IDENTIFICATION</scope>
    <source>
        <strain evidence="12">Brown Norway</strain>
    </source>
</reference>
<dbReference type="InterPro" id="IPR023407">
    <property type="entry name" value="Ribosomal_eS27_Zn-bd_dom_sf"/>
</dbReference>
<dbReference type="GO" id="GO:0005829">
    <property type="term" value="C:cytosol"/>
    <property type="evidence" value="ECO:0007669"/>
    <property type="project" value="UniProtKB-ARBA"/>
</dbReference>
<dbReference type="HOGENOM" id="CLU_007071_0_0_1"/>
<dbReference type="InParanoid" id="A0A096MK07"/>
<dbReference type="InterPro" id="IPR045345">
    <property type="entry name" value="Gag_p24_C"/>
</dbReference>
<dbReference type="InterPro" id="IPR011332">
    <property type="entry name" value="Ribosomal_zn-bd"/>
</dbReference>
<keyword evidence="3" id="KW-0479">Metal-binding</keyword>
<dbReference type="GO" id="GO:0043022">
    <property type="term" value="F:ribosome binding"/>
    <property type="evidence" value="ECO:0000318"/>
    <property type="project" value="GO_Central"/>
</dbReference>
<dbReference type="InterPro" id="IPR007421">
    <property type="entry name" value="Schlafen_AlbA_2_dom"/>
</dbReference>
<dbReference type="Pfam" id="PF01667">
    <property type="entry name" value="Ribosomal_S27e"/>
    <property type="match status" value="1"/>
</dbReference>
<dbReference type="ExpressionAtlas" id="A0A096MK07">
    <property type="expression patterns" value="baseline"/>
</dbReference>
<evidence type="ECO:0000256" key="7">
    <source>
        <dbReference type="SAM" id="MobiDB-lite"/>
    </source>
</evidence>
<evidence type="ECO:0000256" key="5">
    <source>
        <dbReference type="ARBA" id="ARBA00022980"/>
    </source>
</evidence>
<keyword evidence="13" id="KW-1185">Reference proteome</keyword>
<dbReference type="GO" id="GO:0003735">
    <property type="term" value="F:structural constituent of ribosome"/>
    <property type="evidence" value="ECO:0007669"/>
    <property type="project" value="InterPro"/>
</dbReference>
<dbReference type="GlyGen" id="A0A096MK07">
    <property type="glycosylation" value="1 site"/>
</dbReference>
<evidence type="ECO:0000313" key="12">
    <source>
        <dbReference type="Ensembl" id="ENSRNOP00000068335.1"/>
    </source>
</evidence>
<dbReference type="Bgee" id="ENSRNOG00000009709">
    <property type="expression patterns" value="Expressed in spleen"/>
</dbReference>
<dbReference type="Pfam" id="PF17057">
    <property type="entry name" value="B3R"/>
    <property type="match status" value="1"/>
</dbReference>
<dbReference type="InterPro" id="IPR027417">
    <property type="entry name" value="P-loop_NTPase"/>
</dbReference>
<dbReference type="Proteomes" id="UP000002494">
    <property type="component" value="Chromosome 10"/>
</dbReference>
<dbReference type="GO" id="GO:0016075">
    <property type="term" value="P:rRNA catabolic process"/>
    <property type="evidence" value="ECO:0000318"/>
    <property type="project" value="GO_Central"/>
</dbReference>
<dbReference type="GeneTree" id="ENSGT00410000025651"/>
<feature type="region of interest" description="Disordered" evidence="7">
    <location>
        <begin position="58"/>
        <end position="86"/>
    </location>
</feature>
<evidence type="ECO:0000313" key="13">
    <source>
        <dbReference type="Proteomes" id="UP000002494"/>
    </source>
</evidence>
<dbReference type="InterPro" id="IPR000592">
    <property type="entry name" value="Ribosomal_eS27"/>
</dbReference>
<dbReference type="InterPro" id="IPR029684">
    <property type="entry name" value="Schlafen"/>
</dbReference>
<dbReference type="GO" id="GO:0006402">
    <property type="term" value="P:mRNA catabolic process"/>
    <property type="evidence" value="ECO:0000318"/>
    <property type="project" value="GO_Central"/>
</dbReference>
<dbReference type="PANTHER" id="PTHR12155">
    <property type="entry name" value="SCHLAFEN"/>
    <property type="match status" value="1"/>
</dbReference>
<dbReference type="AlphaFoldDB" id="A0A096MK07"/>
<dbReference type="Gene3D" id="3.30.950.30">
    <property type="entry name" value="Schlafen, AAA domain"/>
    <property type="match status" value="1"/>
</dbReference>
<dbReference type="Pfam" id="PF04326">
    <property type="entry name" value="SLFN_AlbA_2"/>
    <property type="match status" value="1"/>
</dbReference>
<dbReference type="GO" id="GO:0004521">
    <property type="term" value="F:RNA endonuclease activity"/>
    <property type="evidence" value="ECO:0000318"/>
    <property type="project" value="GO_Central"/>
</dbReference>
<dbReference type="OMA" id="LHHGVLW"/>
<evidence type="ECO:0000259" key="11">
    <source>
        <dbReference type="Pfam" id="PF21026"/>
    </source>
</evidence>
<dbReference type="GO" id="GO:0008270">
    <property type="term" value="F:zinc ion binding"/>
    <property type="evidence" value="ECO:0007669"/>
    <property type="project" value="UniProtKB-KW"/>
</dbReference>
<keyword evidence="5" id="KW-0689">Ribosomal protein</keyword>
<dbReference type="Pfam" id="PF19317">
    <property type="entry name" value="Gag_p24_C"/>
    <property type="match status" value="1"/>
</dbReference>
<evidence type="ECO:0000259" key="8">
    <source>
        <dbReference type="Pfam" id="PF04326"/>
    </source>
</evidence>
<organism evidence="12 13">
    <name type="scientific">Rattus norvegicus</name>
    <name type="common">Rat</name>
    <dbReference type="NCBI Taxonomy" id="10116"/>
    <lineage>
        <taxon>Eukaryota</taxon>
        <taxon>Metazoa</taxon>
        <taxon>Chordata</taxon>
        <taxon>Craniata</taxon>
        <taxon>Vertebrata</taxon>
        <taxon>Euteleostomi</taxon>
        <taxon>Mammalia</taxon>
        <taxon>Eutheria</taxon>
        <taxon>Euarchontoglires</taxon>
        <taxon>Glires</taxon>
        <taxon>Rodentia</taxon>
        <taxon>Myomorpha</taxon>
        <taxon>Muroidea</taxon>
        <taxon>Muridae</taxon>
        <taxon>Murinae</taxon>
        <taxon>Rattus</taxon>
    </lineage>
</organism>
<accession>A0A096MK07</accession>
<dbReference type="InterPro" id="IPR031450">
    <property type="entry name" value="Poxin-SLFN/SLFN_N"/>
</dbReference>
<dbReference type="FunFam" id="2.20.25.100:FF:000001">
    <property type="entry name" value="40S ribosomal protein S27"/>
    <property type="match status" value="1"/>
</dbReference>
<dbReference type="InterPro" id="IPR038461">
    <property type="entry name" value="Schlafen_AlbA_2_dom_sf"/>
</dbReference>
<dbReference type="GO" id="GO:1990904">
    <property type="term" value="C:ribonucleoprotein complex"/>
    <property type="evidence" value="ECO:0007669"/>
    <property type="project" value="UniProtKB-KW"/>
</dbReference>
<dbReference type="GO" id="GO:0005840">
    <property type="term" value="C:ribosome"/>
    <property type="evidence" value="ECO:0007669"/>
    <property type="project" value="UniProtKB-KW"/>
</dbReference>
<keyword evidence="4" id="KW-0862">Zinc</keyword>
<comment type="cofactor">
    <cofactor evidence="1">
        <name>Zn(2+)</name>
        <dbReference type="ChEBI" id="CHEBI:29105"/>
    </cofactor>
</comment>
<sequence length="1247" mass="140254">MPLAKDLLHPSPEEGKRKPKKKRLVQSPNSYFLDVKCTGCYKITTDFSHAQTVVLQISQGSRARNRGQTSHPEPDEELKHPEGTRAPVNSRDVFLLSLSVQKMPYAEITVNLGKVTLGEENRKEMTNSCLKRHENSSIVQAVCALLNSGGGVIKAKIDDKGYSYRCHGLGQDLETSFQKLLPSGSQKHLDYMQQDHDFLIFVKSWSPDASSLPLKICSLRSNIYQRDVTSAINLCASSALELLREKESRAQRGIPKLHSQDHILNRTIQEEEDIKMCALEFFKKDKLNYKEKLSFTESTHVEFKRFTTKKIVPRIKETLAHYVSAFANTQGGYIIIGVDDKSKEVFGCMKEKVNPDSLKTEIKNCIEKLPTYHFCREKPRVNFTTKILKVYQREALYGFVCVVQVEPFCCVVFAEDPDSWIMENNIVTRLKAQQWVEMMLAIQSDPSGFPTTADSAHPMSPALSAPGRPAYLTKVLEHKETLQRRFFPEKLFSDHEGLEDLLKTQTHPCSHGIVIFSRSWAGDIGLTREEKVLCDALLVAVGSPLVLYTVLTDPSWLGGSDYTQNTALQLKRRLQTLGGYRGKVCVIPRVICLPGRGSRPDPSPVYPRAYKLSSSAEVEDLLQSLVLVSLCSRSVLSDQLGCEFFKLCIEEEARALSRNLRETRELFIHCLPGTRKTALAIKMVEKIKDMFHCKPKEILYVCENDSLRDFVMQQVTCRAVTRRAFMREEFPKVKHIVLDETENFCSRHGDWYEKAKSTTHPKASGERLHHGILWLFLDPFQTRHPGASGLPAPSAQFPRKMITSEIHCAVEIAKVMKDEMKRIQENPPSNGSPDTLAMFQEVPYEEAMCAQALPGVCEIKANLTPGQIASYVAEKCHSLFHEGYRPQDIAILYRRWEDRGQYKEALLRAMARGTMEVSFNSAADICADGVIFDSVEQFSGMVRNIVFGLSTESVHSEGVHKLCFASRAVKHLYLLEAEIVLSPHQRGVVDGLSQRSTTVQNTGNKELEVPPPPDTAAIQPLNRRLHGKGVGQETLLWNTSRRPSNSGLCCRIIITVLLDKQTEDLGASRKQTTRLDLRTSCLPCRLPEISTQASPASCNPKRTQPLPVNRRMGENCSVLNRTVEGDKGTKGSRSEVWAVYDEETLALCRLSALKAWDKVAESEKKLEPFTQVIQGPKETFPDFLQRLTSAVERSVSDTAARKATVESLAFENVNTECREGIRPLRARSASVDEWIRQTADIGSSRLI</sequence>
<feature type="compositionally biased region" description="Polar residues" evidence="7">
    <location>
        <begin position="58"/>
        <end position="71"/>
    </location>
</feature>
<dbReference type="RGD" id="15003355">
    <property type="gene designation" value="AC118772.1"/>
</dbReference>
<feature type="region of interest" description="Disordered" evidence="7">
    <location>
        <begin position="1"/>
        <end position="23"/>
    </location>
</feature>
<dbReference type="Ensembl" id="ENSRNOT00000076883.4">
    <property type="protein sequence ID" value="ENSRNOP00000068335.1"/>
    <property type="gene ID" value="ENSRNOG00000009709.7"/>
</dbReference>
<dbReference type="AGR" id="RGD:15003355"/>
<evidence type="ECO:0000259" key="9">
    <source>
        <dbReference type="Pfam" id="PF17057"/>
    </source>
</evidence>
<dbReference type="PANTHER" id="PTHR12155:SF30">
    <property type="entry name" value="PROTEIN SLFN14"/>
    <property type="match status" value="1"/>
</dbReference>
<evidence type="ECO:0000256" key="3">
    <source>
        <dbReference type="ARBA" id="ARBA00022771"/>
    </source>
</evidence>
<evidence type="ECO:0000313" key="14">
    <source>
        <dbReference type="RGD" id="15003355"/>
    </source>
</evidence>
<dbReference type="SUPFAM" id="SSF47353">
    <property type="entry name" value="Retrovirus capsid dimerization domain-like"/>
    <property type="match status" value="1"/>
</dbReference>
<dbReference type="FunFam" id="3.30.950.30:FF:000001">
    <property type="entry name" value="Schlafen family member 14"/>
    <property type="match status" value="1"/>
</dbReference>
<dbReference type="SUPFAM" id="SSF57829">
    <property type="entry name" value="Zn-binding ribosomal proteins"/>
    <property type="match status" value="1"/>
</dbReference>
<feature type="domain" description="Poxin-Schlafen/Schlafen-like N-terminal" evidence="9">
    <location>
        <begin position="176"/>
        <end position="295"/>
    </location>
</feature>
<dbReference type="Gene3D" id="1.10.1200.30">
    <property type="match status" value="1"/>
</dbReference>
<reference evidence="12" key="2">
    <citation type="submission" date="2025-08" db="UniProtKB">
        <authorList>
            <consortium name="Ensembl"/>
        </authorList>
    </citation>
    <scope>IDENTIFICATION</scope>
    <source>
        <strain evidence="12">Brown Norway</strain>
    </source>
</reference>
<evidence type="ECO:0000256" key="6">
    <source>
        <dbReference type="ARBA" id="ARBA00023274"/>
    </source>
</evidence>
<feature type="domain" description="Schlafen AlbA-2" evidence="8">
    <location>
        <begin position="297"/>
        <end position="412"/>
    </location>
</feature>
<reference evidence="12" key="1">
    <citation type="submission" date="2024-01" db="EMBL/GenBank/DDBJ databases">
        <title>GRCr8: a new rat reference genome assembly contstructed from accurate long reads and long range scaffolding.</title>
        <authorList>
            <person name="Doris P.A."/>
            <person name="Kalbfleisch T."/>
            <person name="Li K."/>
            <person name="Howe K."/>
            <person name="Wood J."/>
        </authorList>
    </citation>
    <scope>NUCLEOTIDE SEQUENCE [LARGE SCALE GENOMIC DNA]</scope>
    <source>
        <strain evidence="12">Brown Norway</strain>
    </source>
</reference>
<evidence type="ECO:0000256" key="1">
    <source>
        <dbReference type="ARBA" id="ARBA00001947"/>
    </source>
</evidence>
<evidence type="ECO:0000256" key="2">
    <source>
        <dbReference type="ARBA" id="ARBA00010919"/>
    </source>
</evidence>
<comment type="similarity">
    <text evidence="2">Belongs to the eukaryotic ribosomal protein eS27 family.</text>
</comment>
<name>A0A096MK07_RAT</name>
<dbReference type="SMR" id="A0A096MK07"/>
<evidence type="ECO:0000259" key="10">
    <source>
        <dbReference type="Pfam" id="PF19317"/>
    </source>
</evidence>
<dbReference type="SUPFAM" id="SSF52540">
    <property type="entry name" value="P-loop containing nucleoside triphosphate hydrolases"/>
    <property type="match status" value="1"/>
</dbReference>
<feature type="domain" description="Retroviral nucleocapsid Gag protein p24 C-terminal" evidence="10">
    <location>
        <begin position="1167"/>
        <end position="1236"/>
    </location>
</feature>
<keyword evidence="6" id="KW-0687">Ribonucleoprotein</keyword>
<dbReference type="GO" id="GO:0006412">
    <property type="term" value="P:translation"/>
    <property type="evidence" value="ECO:0007669"/>
    <property type="project" value="InterPro"/>
</dbReference>
<evidence type="ECO:0000256" key="4">
    <source>
        <dbReference type="ARBA" id="ARBA00022833"/>
    </source>
</evidence>
<proteinExistence type="inferred from homology"/>
<dbReference type="InterPro" id="IPR008916">
    <property type="entry name" value="Retrov_capsid_C"/>
</dbReference>